<name>A0A8H6CDV8_9LECA</name>
<comment type="caution">
    <text evidence="1">The sequence shown here is derived from an EMBL/GenBank/DDBJ whole genome shotgun (WGS) entry which is preliminary data.</text>
</comment>
<dbReference type="RefSeq" id="XP_037151023.1">
    <property type="nucleotide sequence ID" value="XM_037292484.1"/>
</dbReference>
<dbReference type="GeneID" id="59329970"/>
<reference evidence="1 2" key="1">
    <citation type="journal article" date="2020" name="Genomics">
        <title>Complete, high-quality genomes from long-read metagenomic sequencing of two wolf lichen thalli reveals enigmatic genome architecture.</title>
        <authorList>
            <person name="McKenzie S.K."/>
            <person name="Walston R.F."/>
            <person name="Allen J.L."/>
        </authorList>
    </citation>
    <scope>NUCLEOTIDE SEQUENCE [LARGE SCALE GENOMIC DNA]</scope>
    <source>
        <strain evidence="1">WasteWater1</strain>
    </source>
</reference>
<dbReference type="AlphaFoldDB" id="A0A8H6CDV8"/>
<sequence length="147" mass="16121">MSPPWPIVICGQSSAVMRVVMEFSKPEFDPIHAILSPATGAAEIPTLLRGEKPSSSDPDAADLGTHNYSKKPVVIMMGGAYGEEDAKAMREACKGHLNVPWILFDKEKPIGLEPGPEYAKIVIGRGKELVKKLEEEDKFGKDGIYYY</sequence>
<keyword evidence="2" id="KW-1185">Reference proteome</keyword>
<dbReference type="Proteomes" id="UP000593566">
    <property type="component" value="Unassembled WGS sequence"/>
</dbReference>
<proteinExistence type="predicted"/>
<dbReference type="EMBL" id="JACCJB010000013">
    <property type="protein sequence ID" value="KAF6221588.1"/>
    <property type="molecule type" value="Genomic_DNA"/>
</dbReference>
<organism evidence="1 2">
    <name type="scientific">Letharia lupina</name>
    <dbReference type="NCBI Taxonomy" id="560253"/>
    <lineage>
        <taxon>Eukaryota</taxon>
        <taxon>Fungi</taxon>
        <taxon>Dikarya</taxon>
        <taxon>Ascomycota</taxon>
        <taxon>Pezizomycotina</taxon>
        <taxon>Lecanoromycetes</taxon>
        <taxon>OSLEUM clade</taxon>
        <taxon>Lecanoromycetidae</taxon>
        <taxon>Lecanorales</taxon>
        <taxon>Lecanorineae</taxon>
        <taxon>Parmeliaceae</taxon>
        <taxon>Letharia</taxon>
    </lineage>
</organism>
<evidence type="ECO:0000313" key="1">
    <source>
        <dbReference type="EMBL" id="KAF6221588.1"/>
    </source>
</evidence>
<protein>
    <submittedName>
        <fullName evidence="1">Uncharacterized protein</fullName>
    </submittedName>
</protein>
<accession>A0A8H6CDV8</accession>
<gene>
    <name evidence="1" type="ORF">HO133_001554</name>
</gene>
<evidence type="ECO:0000313" key="2">
    <source>
        <dbReference type="Proteomes" id="UP000593566"/>
    </source>
</evidence>